<organism evidence="2 3">
    <name type="scientific">Streptomyces blastmyceticus</name>
    <dbReference type="NCBI Taxonomy" id="68180"/>
    <lineage>
        <taxon>Bacteria</taxon>
        <taxon>Bacillati</taxon>
        <taxon>Actinomycetota</taxon>
        <taxon>Actinomycetes</taxon>
        <taxon>Kitasatosporales</taxon>
        <taxon>Streptomycetaceae</taxon>
        <taxon>Streptomyces</taxon>
    </lineage>
</organism>
<evidence type="ECO:0000256" key="1">
    <source>
        <dbReference type="SAM" id="SignalP"/>
    </source>
</evidence>
<name>A0ABN0X2T4_9ACTN</name>
<comment type="caution">
    <text evidence="2">The sequence shown here is derived from an EMBL/GenBank/DDBJ whole genome shotgun (WGS) entry which is preliminary data.</text>
</comment>
<dbReference type="RefSeq" id="WP_344118460.1">
    <property type="nucleotide sequence ID" value="NZ_BAAABW010000017.1"/>
</dbReference>
<accession>A0ABN0X2T4</accession>
<gene>
    <name evidence="2" type="ORF">GCM10010319_32700</name>
</gene>
<evidence type="ECO:0000313" key="2">
    <source>
        <dbReference type="EMBL" id="GAA0353026.1"/>
    </source>
</evidence>
<protein>
    <submittedName>
        <fullName evidence="2">Uncharacterized protein</fullName>
    </submittedName>
</protein>
<feature type="signal peptide" evidence="1">
    <location>
        <begin position="1"/>
        <end position="31"/>
    </location>
</feature>
<reference evidence="2 3" key="1">
    <citation type="journal article" date="2019" name="Int. J. Syst. Evol. Microbiol.">
        <title>The Global Catalogue of Microorganisms (GCM) 10K type strain sequencing project: providing services to taxonomists for standard genome sequencing and annotation.</title>
        <authorList>
            <consortium name="The Broad Institute Genomics Platform"/>
            <consortium name="The Broad Institute Genome Sequencing Center for Infectious Disease"/>
            <person name="Wu L."/>
            <person name="Ma J."/>
        </authorList>
    </citation>
    <scope>NUCLEOTIDE SEQUENCE [LARGE SCALE GENOMIC DNA]</scope>
    <source>
        <strain evidence="2 3">JCM 4565</strain>
    </source>
</reference>
<dbReference type="EMBL" id="BAAABW010000017">
    <property type="protein sequence ID" value="GAA0353026.1"/>
    <property type="molecule type" value="Genomic_DNA"/>
</dbReference>
<sequence length="329" mass="34645">MRTPTRSKPALALFAILLAVFGAQLGGSAAAADHRPLPQRPAQGRSSEVARYHDASGRITVAVFSELAQPAQEIWTDHQVQVTDPSMIAVGGGATGAEYPYGAYLTASYPSNDLSSWIVSSKDHNGRRQAHELNGYAIGLKIEGVDRDQLRAWINSCSGSRPSGAPAHSPQAGASINSDRCVMLGGGFKVDWKGPGNIATASYPAMASSSSSGSTWTVRSKDHMVDDFARITSYVMGIPKSLPVGTVLSRAFSGAGAAAQHPTTTAQVDDGWSLTGIGARVFYHADGSLLWNLQPVVNDTQQYVIAASKDHDSPDAASIVAWAIAIRLV</sequence>
<proteinExistence type="predicted"/>
<feature type="chain" id="PRO_5046453509" evidence="1">
    <location>
        <begin position="32"/>
        <end position="329"/>
    </location>
</feature>
<keyword evidence="3" id="KW-1185">Reference proteome</keyword>
<evidence type="ECO:0000313" key="3">
    <source>
        <dbReference type="Proteomes" id="UP001500063"/>
    </source>
</evidence>
<keyword evidence="1" id="KW-0732">Signal</keyword>
<dbReference type="Proteomes" id="UP001500063">
    <property type="component" value="Unassembled WGS sequence"/>
</dbReference>